<organism evidence="1 2">
    <name type="scientific">Canavalia gladiata</name>
    <name type="common">Sword bean</name>
    <name type="synonym">Dolichos gladiatus</name>
    <dbReference type="NCBI Taxonomy" id="3824"/>
    <lineage>
        <taxon>Eukaryota</taxon>
        <taxon>Viridiplantae</taxon>
        <taxon>Streptophyta</taxon>
        <taxon>Embryophyta</taxon>
        <taxon>Tracheophyta</taxon>
        <taxon>Spermatophyta</taxon>
        <taxon>Magnoliopsida</taxon>
        <taxon>eudicotyledons</taxon>
        <taxon>Gunneridae</taxon>
        <taxon>Pentapetalae</taxon>
        <taxon>rosids</taxon>
        <taxon>fabids</taxon>
        <taxon>Fabales</taxon>
        <taxon>Fabaceae</taxon>
        <taxon>Papilionoideae</taxon>
        <taxon>50 kb inversion clade</taxon>
        <taxon>NPAAA clade</taxon>
        <taxon>indigoferoid/millettioid clade</taxon>
        <taxon>Phaseoleae</taxon>
        <taxon>Canavalia</taxon>
    </lineage>
</organism>
<gene>
    <name evidence="1" type="ORF">VNO77_15997</name>
</gene>
<protein>
    <submittedName>
        <fullName evidence="1">Uncharacterized protein</fullName>
    </submittedName>
</protein>
<evidence type="ECO:0000313" key="1">
    <source>
        <dbReference type="EMBL" id="KAK7345393.1"/>
    </source>
</evidence>
<dbReference type="AlphaFoldDB" id="A0AAN9QW72"/>
<dbReference type="Proteomes" id="UP001367508">
    <property type="component" value="Unassembled WGS sequence"/>
</dbReference>
<keyword evidence="2" id="KW-1185">Reference proteome</keyword>
<dbReference type="EMBL" id="JAYMYQ010000003">
    <property type="protein sequence ID" value="KAK7345393.1"/>
    <property type="molecule type" value="Genomic_DNA"/>
</dbReference>
<sequence length="121" mass="13597">MLGRDLCSDPASELSQFGGRGNKYQFHYISSLRAKPKHANTVAILPLQLVLQSIRLSSDIELKQITSHGKGENIQVLRGRNSWSRLTLPSSKPLNVNPRDDEVNILRRDPFNDPVLDTTSF</sequence>
<reference evidence="1 2" key="1">
    <citation type="submission" date="2024-01" db="EMBL/GenBank/DDBJ databases">
        <title>The genomes of 5 underutilized Papilionoideae crops provide insights into root nodulation and disease resistanc.</title>
        <authorList>
            <person name="Jiang F."/>
        </authorList>
    </citation>
    <scope>NUCLEOTIDE SEQUENCE [LARGE SCALE GENOMIC DNA]</scope>
    <source>
        <strain evidence="1">LVBAO_FW01</strain>
        <tissue evidence="1">Leaves</tissue>
    </source>
</reference>
<name>A0AAN9QW72_CANGL</name>
<evidence type="ECO:0000313" key="2">
    <source>
        <dbReference type="Proteomes" id="UP001367508"/>
    </source>
</evidence>
<proteinExistence type="predicted"/>
<comment type="caution">
    <text evidence="1">The sequence shown here is derived from an EMBL/GenBank/DDBJ whole genome shotgun (WGS) entry which is preliminary data.</text>
</comment>
<accession>A0AAN9QW72</accession>